<keyword evidence="3" id="KW-1185">Reference proteome</keyword>
<sequence>MLISHLSAKTTERSLGAETVCGLGVQTAGSPELLAGTDARGLTAAARLTLRGTPHTRTRAEPDTIERGSKEHCHAVTH</sequence>
<comment type="caution">
    <text evidence="2">The sequence shown here is derived from an EMBL/GenBank/DDBJ whole genome shotgun (WGS) entry which is preliminary data.</text>
</comment>
<dbReference type="AlphaFoldDB" id="A0A4C1XLD6"/>
<evidence type="ECO:0000313" key="2">
    <source>
        <dbReference type="EMBL" id="GBP63097.1"/>
    </source>
</evidence>
<gene>
    <name evidence="2" type="ORF">EVAR_50053_1</name>
</gene>
<proteinExistence type="predicted"/>
<organism evidence="2 3">
    <name type="scientific">Eumeta variegata</name>
    <name type="common">Bagworm moth</name>
    <name type="synonym">Eumeta japonica</name>
    <dbReference type="NCBI Taxonomy" id="151549"/>
    <lineage>
        <taxon>Eukaryota</taxon>
        <taxon>Metazoa</taxon>
        <taxon>Ecdysozoa</taxon>
        <taxon>Arthropoda</taxon>
        <taxon>Hexapoda</taxon>
        <taxon>Insecta</taxon>
        <taxon>Pterygota</taxon>
        <taxon>Neoptera</taxon>
        <taxon>Endopterygota</taxon>
        <taxon>Lepidoptera</taxon>
        <taxon>Glossata</taxon>
        <taxon>Ditrysia</taxon>
        <taxon>Tineoidea</taxon>
        <taxon>Psychidae</taxon>
        <taxon>Oiketicinae</taxon>
        <taxon>Eumeta</taxon>
    </lineage>
</organism>
<evidence type="ECO:0000313" key="3">
    <source>
        <dbReference type="Proteomes" id="UP000299102"/>
    </source>
</evidence>
<dbReference type="EMBL" id="BGZK01000858">
    <property type="protein sequence ID" value="GBP63097.1"/>
    <property type="molecule type" value="Genomic_DNA"/>
</dbReference>
<feature type="compositionally biased region" description="Basic and acidic residues" evidence="1">
    <location>
        <begin position="58"/>
        <end position="78"/>
    </location>
</feature>
<reference evidence="2 3" key="1">
    <citation type="journal article" date="2019" name="Commun. Biol.">
        <title>The bagworm genome reveals a unique fibroin gene that provides high tensile strength.</title>
        <authorList>
            <person name="Kono N."/>
            <person name="Nakamura H."/>
            <person name="Ohtoshi R."/>
            <person name="Tomita M."/>
            <person name="Numata K."/>
            <person name="Arakawa K."/>
        </authorList>
    </citation>
    <scope>NUCLEOTIDE SEQUENCE [LARGE SCALE GENOMIC DNA]</scope>
</reference>
<protein>
    <submittedName>
        <fullName evidence="2">Uncharacterized protein</fullName>
    </submittedName>
</protein>
<name>A0A4C1XLD6_EUMVA</name>
<feature type="region of interest" description="Disordered" evidence="1">
    <location>
        <begin position="54"/>
        <end position="78"/>
    </location>
</feature>
<evidence type="ECO:0000256" key="1">
    <source>
        <dbReference type="SAM" id="MobiDB-lite"/>
    </source>
</evidence>
<dbReference type="Proteomes" id="UP000299102">
    <property type="component" value="Unassembled WGS sequence"/>
</dbReference>
<accession>A0A4C1XLD6</accession>